<feature type="compositionally biased region" description="Basic and acidic residues" evidence="6">
    <location>
        <begin position="93"/>
        <end position="107"/>
    </location>
</feature>
<evidence type="ECO:0000256" key="4">
    <source>
        <dbReference type="ARBA" id="ARBA00023098"/>
    </source>
</evidence>
<evidence type="ECO:0000256" key="7">
    <source>
        <dbReference type="SAM" id="Phobius"/>
    </source>
</evidence>
<dbReference type="GeneID" id="9531022"/>
<evidence type="ECO:0000313" key="10">
    <source>
        <dbReference type="Proteomes" id="UP000008698"/>
    </source>
</evidence>
<dbReference type="InterPro" id="IPR002642">
    <property type="entry name" value="LysoPLipase_cat_dom"/>
</dbReference>
<sequence>MRSIVTYIRSSVGHARWFHSRRKGFDALTTHRLASKQFRTGFFTTTPQDEAKKKTRGIPTVPAVIIAGGLFVWALYPSEEFDQISEAQTYRRERQLQRKRDKEKLERDEEQERQDRQAAKNASSAAGPSKFPGFVRKLQRELSLAPGSLADEIWRDAHDPFINPEIRHEATVRISTDLCDDEKEFLARRKMITRVALANRSRWTLRLRHLHFWCFRLLLASDPLLLLRRRPQLPRILEHLKSRAAIHIAYPPVAFQALVSAPTSKYLLSGLVEKLRGDPQASFGLVDIYGLLLAARFLVPKGELEVCDSDFKLSNQRQYIKYGQNPMPIYTAVRHEIPGIDDNEPVDSVEAAKEKAAREAWFQWFEITPYEFFCEEFSAGIPTWALGRKFNNGVDVPPEEGFHLPEVRVPFLMGVFGSAFCATLSHYYREVRPLVQSLSGFMNLDKIISGRYNNDLEKVHPIDPGTVANFAYGMHGRLPDTTPPSIYDNEYIQLMDAGMSNNLPLYPLMRPGRGVEVLIAFDASADTKTDNWLAVADGYARQRKIKGWPVGIGWPKAGEAPEELTKELENAEASDLKDADRRLNEAQIAQKKTLGKNTTDDLGYCTVWVGTSQERSTSPPPPSRALDDSTHWHISEPDAGIAVVYLPLLGNPEAVPGVSPGESDFLSTWNFVYTPEQIDQVVALARANYAQGQRQIRETVRAVYLRKKKLRETKEKERKSERYRGLVRRGMGTRLGEGDQFS</sequence>
<evidence type="ECO:0000313" key="9">
    <source>
        <dbReference type="EMBL" id="EEY15013.1"/>
    </source>
</evidence>
<dbReference type="Gene3D" id="3.40.1090.10">
    <property type="entry name" value="Cytosolic phospholipase A2 catalytic domain"/>
    <property type="match status" value="1"/>
</dbReference>
<keyword evidence="7" id="KW-1133">Transmembrane helix</keyword>
<dbReference type="SUPFAM" id="SSF52151">
    <property type="entry name" value="FabD/lysophospholipase-like"/>
    <property type="match status" value="1"/>
</dbReference>
<evidence type="ECO:0000256" key="2">
    <source>
        <dbReference type="ARBA" id="ARBA00022801"/>
    </source>
</evidence>
<organism evidence="10">
    <name type="scientific">Verticillium alfalfae (strain VaMs.102 / ATCC MYA-4576 / FGSC 10136)</name>
    <name type="common">Verticillium wilt of alfalfa</name>
    <name type="synonym">Verticillium albo-atrum</name>
    <dbReference type="NCBI Taxonomy" id="526221"/>
    <lineage>
        <taxon>Eukaryota</taxon>
        <taxon>Fungi</taxon>
        <taxon>Dikarya</taxon>
        <taxon>Ascomycota</taxon>
        <taxon>Pezizomycotina</taxon>
        <taxon>Sordariomycetes</taxon>
        <taxon>Hypocreomycetidae</taxon>
        <taxon>Glomerellales</taxon>
        <taxon>Plectosphaerellaceae</taxon>
        <taxon>Verticillium</taxon>
    </lineage>
</organism>
<dbReference type="EMBL" id="DS985214">
    <property type="protein sequence ID" value="EEY15013.1"/>
    <property type="molecule type" value="Genomic_DNA"/>
</dbReference>
<keyword evidence="3 5" id="KW-0442">Lipid degradation</keyword>
<proteinExistence type="inferred from homology"/>
<accession>C9S5A5</accession>
<keyword evidence="7" id="KW-0472">Membrane</keyword>
<dbReference type="RefSeq" id="XP_003009439.1">
    <property type="nucleotide sequence ID" value="XM_003009393.1"/>
</dbReference>
<dbReference type="EC" id="3.1.1.5" evidence="5"/>
<feature type="region of interest" description="Disordered" evidence="6">
    <location>
        <begin position="93"/>
        <end position="131"/>
    </location>
</feature>
<dbReference type="InterPro" id="IPR016035">
    <property type="entry name" value="Acyl_Trfase/lysoPLipase"/>
</dbReference>
<evidence type="ECO:0000256" key="1">
    <source>
        <dbReference type="ARBA" id="ARBA00008780"/>
    </source>
</evidence>
<gene>
    <name evidence="9" type="ORF">VDBG_01122</name>
</gene>
<evidence type="ECO:0000256" key="6">
    <source>
        <dbReference type="SAM" id="MobiDB-lite"/>
    </source>
</evidence>
<keyword evidence="4 5" id="KW-0443">Lipid metabolism</keyword>
<dbReference type="GO" id="GO:0005829">
    <property type="term" value="C:cytosol"/>
    <property type="evidence" value="ECO:0007669"/>
    <property type="project" value="TreeGrafter"/>
</dbReference>
<protein>
    <recommendedName>
        <fullName evidence="5">Lysophospholipase</fullName>
        <ecNumber evidence="5">3.1.1.5</ecNumber>
    </recommendedName>
</protein>
<dbReference type="HOGENOM" id="CLU_013227_1_0_1"/>
<dbReference type="GO" id="GO:0004623">
    <property type="term" value="F:phospholipase A2 activity"/>
    <property type="evidence" value="ECO:0007669"/>
    <property type="project" value="TreeGrafter"/>
</dbReference>
<dbReference type="STRING" id="526221.C9S5A5"/>
<evidence type="ECO:0000259" key="8">
    <source>
        <dbReference type="Pfam" id="PF01735"/>
    </source>
</evidence>
<feature type="transmembrane region" description="Helical" evidence="7">
    <location>
        <begin position="57"/>
        <end position="76"/>
    </location>
</feature>
<dbReference type="Proteomes" id="UP000008698">
    <property type="component" value="Unassembled WGS sequence"/>
</dbReference>
<reference evidence="10" key="1">
    <citation type="journal article" date="2011" name="PLoS Pathog.">
        <title>Comparative genomics yields insights into niche adaptation of plant vascular wilt pathogens.</title>
        <authorList>
            <person name="Klosterman S.J."/>
            <person name="Subbarao K.V."/>
            <person name="Kang S."/>
            <person name="Veronese P."/>
            <person name="Gold S.E."/>
            <person name="Thomma B.P.H.J."/>
            <person name="Chen Z."/>
            <person name="Henrissat B."/>
            <person name="Lee Y.-H."/>
            <person name="Park J."/>
            <person name="Garcia-Pedrajas M.D."/>
            <person name="Barbara D.J."/>
            <person name="Anchieta A."/>
            <person name="de Jonge R."/>
            <person name="Santhanam P."/>
            <person name="Maruthachalam K."/>
            <person name="Atallah Z."/>
            <person name="Amyotte S.G."/>
            <person name="Paz Z."/>
            <person name="Inderbitzin P."/>
            <person name="Hayes R.J."/>
            <person name="Heiman D.I."/>
            <person name="Young S."/>
            <person name="Zeng Q."/>
            <person name="Engels R."/>
            <person name="Galagan J."/>
            <person name="Cuomo C.A."/>
            <person name="Dobinson K.F."/>
            <person name="Ma L.-J."/>
        </authorList>
    </citation>
    <scope>NUCLEOTIDE SEQUENCE [LARGE SCALE GENOMIC DNA]</scope>
    <source>
        <strain evidence="10">VaMs.102 / ATCC MYA-4576 / FGSC 10136</strain>
    </source>
</reference>
<evidence type="ECO:0000256" key="5">
    <source>
        <dbReference type="RuleBase" id="RU362103"/>
    </source>
</evidence>
<comment type="similarity">
    <text evidence="1 5">Belongs to the lysophospholipase family.</text>
</comment>
<keyword evidence="10" id="KW-1185">Reference proteome</keyword>
<comment type="catalytic activity">
    <reaction evidence="5">
        <text>a 1-acyl-sn-glycero-3-phosphocholine + H2O = sn-glycerol 3-phosphocholine + a fatty acid + H(+)</text>
        <dbReference type="Rhea" id="RHEA:15177"/>
        <dbReference type="ChEBI" id="CHEBI:15377"/>
        <dbReference type="ChEBI" id="CHEBI:15378"/>
        <dbReference type="ChEBI" id="CHEBI:16870"/>
        <dbReference type="ChEBI" id="CHEBI:28868"/>
        <dbReference type="ChEBI" id="CHEBI:58168"/>
        <dbReference type="EC" id="3.1.1.5"/>
    </reaction>
</comment>
<dbReference type="Pfam" id="PF01735">
    <property type="entry name" value="PLA2_B"/>
    <property type="match status" value="1"/>
</dbReference>
<dbReference type="PANTHER" id="PTHR10728:SF40">
    <property type="entry name" value="PATATIN FAMILY PROTEIN"/>
    <property type="match status" value="1"/>
</dbReference>
<dbReference type="OMA" id="WALGRRF"/>
<dbReference type="PANTHER" id="PTHR10728">
    <property type="entry name" value="CYTOSOLIC PHOSPHOLIPASE A2"/>
    <property type="match status" value="1"/>
</dbReference>
<dbReference type="OrthoDB" id="6121437at2759"/>
<name>C9S5A5_VERA1</name>
<keyword evidence="7" id="KW-0812">Transmembrane</keyword>
<feature type="domain" description="PLA2c" evidence="8">
    <location>
        <begin position="281"/>
        <end position="542"/>
    </location>
</feature>
<dbReference type="eggNOG" id="KOG1325">
    <property type="taxonomic scope" value="Eukaryota"/>
</dbReference>
<dbReference type="GO" id="GO:0004622">
    <property type="term" value="F:phosphatidylcholine lysophospholipase activity"/>
    <property type="evidence" value="ECO:0007669"/>
    <property type="project" value="UniProtKB-EC"/>
</dbReference>
<dbReference type="AlphaFoldDB" id="C9S5A5"/>
<dbReference type="GO" id="GO:0046475">
    <property type="term" value="P:glycerophospholipid catabolic process"/>
    <property type="evidence" value="ECO:0007669"/>
    <property type="project" value="TreeGrafter"/>
</dbReference>
<evidence type="ECO:0000256" key="3">
    <source>
        <dbReference type="ARBA" id="ARBA00022963"/>
    </source>
</evidence>
<keyword evidence="2 5" id="KW-0378">Hydrolase</keyword>
<dbReference type="KEGG" id="val:VDBG_01122"/>